<keyword evidence="1" id="KW-0001">2Fe-2S</keyword>
<reference evidence="6" key="2">
    <citation type="submission" date="2020-01" db="EMBL/GenBank/DDBJ databases">
        <authorList>
            <person name="Korhonen P.K.K."/>
            <person name="Guangxu M.G."/>
            <person name="Wang T.W."/>
            <person name="Stroehlein A.J.S."/>
            <person name="Young N.D."/>
            <person name="Ang C.-S.A."/>
            <person name="Fernando D.W.F."/>
            <person name="Lu H.L."/>
            <person name="Taylor S.T."/>
            <person name="Ehtesham M.E.M."/>
            <person name="Najaraj S.H.N."/>
            <person name="Harsha G.H.G."/>
            <person name="Madugundu A.M."/>
            <person name="Renuse S.R."/>
            <person name="Holt D.H."/>
            <person name="Pandey A.P."/>
            <person name="Papenfuss A.P."/>
            <person name="Gasser R.B.G."/>
            <person name="Fischer K.F."/>
        </authorList>
    </citation>
    <scope>NUCLEOTIDE SEQUENCE</scope>
    <source>
        <strain evidence="6">SSS_KF_BRIS2020</strain>
    </source>
</reference>
<dbReference type="GO" id="GO:0051537">
    <property type="term" value="F:2 iron, 2 sulfur cluster binding"/>
    <property type="evidence" value="ECO:0007669"/>
    <property type="project" value="UniProtKB-KW"/>
</dbReference>
<keyword evidence="8" id="KW-1185">Reference proteome</keyword>
<protein>
    <submittedName>
        <fullName evidence="6">Adrenodoxin, mitochondrial</fullName>
    </submittedName>
</protein>
<gene>
    <name evidence="6" type="ORF">SSS_8916</name>
</gene>
<accession>A0A834VH51</accession>
<evidence type="ECO:0000256" key="2">
    <source>
        <dbReference type="ARBA" id="ARBA00022723"/>
    </source>
</evidence>
<dbReference type="InterPro" id="IPR001055">
    <property type="entry name" value="Adrenodoxin-like"/>
</dbReference>
<comment type="cofactor">
    <cofactor evidence="5">
        <name>[2Fe-2S] cluster</name>
        <dbReference type="ChEBI" id="CHEBI:190135"/>
    </cofactor>
</comment>
<dbReference type="AlphaFoldDB" id="A0A834VH51"/>
<dbReference type="PRINTS" id="PR00355">
    <property type="entry name" value="ADRENODOXIN"/>
</dbReference>
<reference evidence="8" key="1">
    <citation type="journal article" date="2020" name="PLoS Negl. Trop. Dis.">
        <title>High-quality nuclear genome for Sarcoptes scabiei-A critical resource for a neglected parasite.</title>
        <authorList>
            <person name="Korhonen P.K."/>
            <person name="Gasser R.B."/>
            <person name="Ma G."/>
            <person name="Wang T."/>
            <person name="Stroehlein A.J."/>
            <person name="Young N.D."/>
            <person name="Ang C.S."/>
            <person name="Fernando D.D."/>
            <person name="Lu H.C."/>
            <person name="Taylor S."/>
            <person name="Reynolds S.L."/>
            <person name="Mofiz E."/>
            <person name="Najaraj S.H."/>
            <person name="Gowda H."/>
            <person name="Madugundu A."/>
            <person name="Renuse S."/>
            <person name="Holt D."/>
            <person name="Pandey A."/>
            <person name="Papenfuss A.T."/>
            <person name="Fischer K."/>
        </authorList>
    </citation>
    <scope>NUCLEOTIDE SEQUENCE [LARGE SCALE GENOMIC DNA]</scope>
</reference>
<sequence length="224" mass="25152">MLLYNTILQRRCLNLNRLNSLYRRMISQADSKNFLSSSSVVRQSTMCCNKCNRTESSGLFDSIRPCDSFCFSSLYQSKRLLCSKSNQSDEKSTQRFVFLNDSKADQPKRESNLTVIFELDNGKQLVGKACHGDTLYDVVVTNNLEIDGFGACEGTLACSTCHLILSNEDYQKISSEITDEEMDMLDLACGLTETSRLGCRIHMTKELDGLKVKVPAAMSDARDK</sequence>
<proteinExistence type="predicted"/>
<dbReference type="GO" id="GO:0046872">
    <property type="term" value="F:metal ion binding"/>
    <property type="evidence" value="ECO:0007669"/>
    <property type="project" value="UniProtKB-KW"/>
</dbReference>
<dbReference type="SUPFAM" id="SSF54292">
    <property type="entry name" value="2Fe-2S ferredoxin-like"/>
    <property type="match status" value="1"/>
</dbReference>
<evidence type="ECO:0000256" key="3">
    <source>
        <dbReference type="ARBA" id="ARBA00023004"/>
    </source>
</evidence>
<dbReference type="Gene3D" id="3.10.20.30">
    <property type="match status" value="1"/>
</dbReference>
<name>A0A834VH51_SARSC</name>
<dbReference type="GO" id="GO:0009055">
    <property type="term" value="F:electron transfer activity"/>
    <property type="evidence" value="ECO:0007669"/>
    <property type="project" value="TreeGrafter"/>
</dbReference>
<evidence type="ECO:0000313" key="7">
    <source>
        <dbReference type="EnsemblMetazoa" id="KAF7496666.1"/>
    </source>
</evidence>
<organism evidence="6">
    <name type="scientific">Sarcoptes scabiei</name>
    <name type="common">Itch mite</name>
    <name type="synonym">Acarus scabiei</name>
    <dbReference type="NCBI Taxonomy" id="52283"/>
    <lineage>
        <taxon>Eukaryota</taxon>
        <taxon>Metazoa</taxon>
        <taxon>Ecdysozoa</taxon>
        <taxon>Arthropoda</taxon>
        <taxon>Chelicerata</taxon>
        <taxon>Arachnida</taxon>
        <taxon>Acari</taxon>
        <taxon>Acariformes</taxon>
        <taxon>Sarcoptiformes</taxon>
        <taxon>Astigmata</taxon>
        <taxon>Psoroptidia</taxon>
        <taxon>Sarcoptoidea</taxon>
        <taxon>Sarcoptidae</taxon>
        <taxon>Sarcoptinae</taxon>
        <taxon>Sarcoptes</taxon>
    </lineage>
</organism>
<evidence type="ECO:0000313" key="8">
    <source>
        <dbReference type="Proteomes" id="UP000070412"/>
    </source>
</evidence>
<dbReference type="GO" id="GO:0005739">
    <property type="term" value="C:mitochondrion"/>
    <property type="evidence" value="ECO:0007669"/>
    <property type="project" value="TreeGrafter"/>
</dbReference>
<keyword evidence="4" id="KW-0411">Iron-sulfur</keyword>
<dbReference type="PROSITE" id="PS00814">
    <property type="entry name" value="ADX"/>
    <property type="match status" value="1"/>
</dbReference>
<dbReference type="PANTHER" id="PTHR23426">
    <property type="entry name" value="FERREDOXIN/ADRENODOXIN"/>
    <property type="match status" value="1"/>
</dbReference>
<dbReference type="Proteomes" id="UP000070412">
    <property type="component" value="Unassembled WGS sequence"/>
</dbReference>
<dbReference type="OrthoDB" id="268593at2759"/>
<dbReference type="EMBL" id="WVUK01000002">
    <property type="protein sequence ID" value="KAF7496666.1"/>
    <property type="molecule type" value="Genomic_DNA"/>
</dbReference>
<reference evidence="7" key="3">
    <citation type="submission" date="2022-06" db="UniProtKB">
        <authorList>
            <consortium name="EnsemblMetazoa"/>
        </authorList>
    </citation>
    <scope>IDENTIFICATION</scope>
</reference>
<dbReference type="InterPro" id="IPR012675">
    <property type="entry name" value="Beta-grasp_dom_sf"/>
</dbReference>
<evidence type="ECO:0000256" key="4">
    <source>
        <dbReference type="ARBA" id="ARBA00023014"/>
    </source>
</evidence>
<dbReference type="InterPro" id="IPR036010">
    <property type="entry name" value="2Fe-2S_ferredoxin-like_sf"/>
</dbReference>
<evidence type="ECO:0000256" key="5">
    <source>
        <dbReference type="ARBA" id="ARBA00034078"/>
    </source>
</evidence>
<evidence type="ECO:0000313" key="6">
    <source>
        <dbReference type="EMBL" id="KAF7496666.1"/>
    </source>
</evidence>
<dbReference type="EnsemblMetazoa" id="SSS_8916s_mrna">
    <property type="protein sequence ID" value="KAF7496666.1"/>
    <property type="gene ID" value="SSS_8916"/>
</dbReference>
<dbReference type="PANTHER" id="PTHR23426:SF76">
    <property type="entry name" value="ADRENODOXIN-LIKE PROTEIN 2, MITOCHONDRIAL"/>
    <property type="match status" value="1"/>
</dbReference>
<keyword evidence="2" id="KW-0479">Metal-binding</keyword>
<keyword evidence="3" id="KW-0408">Iron</keyword>
<dbReference type="GO" id="GO:0140647">
    <property type="term" value="P:P450-containing electron transport chain"/>
    <property type="evidence" value="ECO:0007669"/>
    <property type="project" value="InterPro"/>
</dbReference>
<dbReference type="InterPro" id="IPR018298">
    <property type="entry name" value="Adrenodoxin_Fe-S_BS"/>
</dbReference>
<evidence type="ECO:0000256" key="1">
    <source>
        <dbReference type="ARBA" id="ARBA00022714"/>
    </source>
</evidence>